<evidence type="ECO:0000259" key="1">
    <source>
        <dbReference type="Pfam" id="PF00156"/>
    </source>
</evidence>
<name>A0A813KX36_POLGL</name>
<dbReference type="EMBL" id="CAJNNW010033077">
    <property type="protein sequence ID" value="CAE8717014.1"/>
    <property type="molecule type" value="Genomic_DNA"/>
</dbReference>
<dbReference type="CDD" id="cd06223">
    <property type="entry name" value="PRTases_typeI"/>
    <property type="match status" value="1"/>
</dbReference>
<sequence>MPEIQEDVEKLVEKARSSCAMSGERLRAMLSEKSDYDKVLAACARNVKMGPWKATSGLTLEYYLNAATNMLDKEVAASITRMTLDVIRGCFRPKDGSSLLVVGMEMAGGIMAGQCAALAPITHPDLLSWCDFVYCRKERKTSGTCQQLEGPNQITSRTPESPAQSAIWVDDALSSGGSMRDGARLLKADYNIDLVGAVYLVDRSVDRKRLAIEKLGTADPILSHTETLALFDLEGVDASVPRKKARLD</sequence>
<comment type="caution">
    <text evidence="2">The sequence shown here is derived from an EMBL/GenBank/DDBJ whole genome shotgun (WGS) entry which is preliminary data.</text>
</comment>
<dbReference type="Pfam" id="PF00156">
    <property type="entry name" value="Pribosyltran"/>
    <property type="match status" value="1"/>
</dbReference>
<dbReference type="InterPro" id="IPR029057">
    <property type="entry name" value="PRTase-like"/>
</dbReference>
<dbReference type="AlphaFoldDB" id="A0A813KX36"/>
<dbReference type="SUPFAM" id="SSF53271">
    <property type="entry name" value="PRTase-like"/>
    <property type="match status" value="1"/>
</dbReference>
<feature type="domain" description="Phosphoribosyltransferase" evidence="1">
    <location>
        <begin position="74"/>
        <end position="209"/>
    </location>
</feature>
<dbReference type="Gene3D" id="3.40.50.2020">
    <property type="match status" value="1"/>
</dbReference>
<protein>
    <recommendedName>
        <fullName evidence="1">Phosphoribosyltransferase domain-containing protein</fullName>
    </recommendedName>
</protein>
<reference evidence="2" key="1">
    <citation type="submission" date="2021-02" db="EMBL/GenBank/DDBJ databases">
        <authorList>
            <person name="Dougan E. K."/>
            <person name="Rhodes N."/>
            <person name="Thang M."/>
            <person name="Chan C."/>
        </authorList>
    </citation>
    <scope>NUCLEOTIDE SEQUENCE</scope>
</reference>
<accession>A0A813KX36</accession>
<evidence type="ECO:0000313" key="3">
    <source>
        <dbReference type="Proteomes" id="UP000626109"/>
    </source>
</evidence>
<organism evidence="2 3">
    <name type="scientific">Polarella glacialis</name>
    <name type="common">Dinoflagellate</name>
    <dbReference type="NCBI Taxonomy" id="89957"/>
    <lineage>
        <taxon>Eukaryota</taxon>
        <taxon>Sar</taxon>
        <taxon>Alveolata</taxon>
        <taxon>Dinophyceae</taxon>
        <taxon>Suessiales</taxon>
        <taxon>Suessiaceae</taxon>
        <taxon>Polarella</taxon>
    </lineage>
</organism>
<proteinExistence type="predicted"/>
<dbReference type="InterPro" id="IPR000836">
    <property type="entry name" value="PRTase_dom"/>
</dbReference>
<gene>
    <name evidence="2" type="ORF">PGLA2088_LOCUS39341</name>
</gene>
<dbReference type="Proteomes" id="UP000626109">
    <property type="component" value="Unassembled WGS sequence"/>
</dbReference>
<evidence type="ECO:0000313" key="2">
    <source>
        <dbReference type="EMBL" id="CAE8717014.1"/>
    </source>
</evidence>